<dbReference type="PANTHER" id="PTHR10642">
    <property type="entry name" value="RIBONUCLEASE H1"/>
    <property type="match status" value="1"/>
</dbReference>
<dbReference type="RefSeq" id="WP_216658192.1">
    <property type="nucleotide sequence ID" value="NZ_CP042652.1"/>
</dbReference>
<dbReference type="GO" id="GO:0043137">
    <property type="term" value="P:DNA replication, removal of RNA primer"/>
    <property type="evidence" value="ECO:0007669"/>
    <property type="project" value="TreeGrafter"/>
</dbReference>
<name>A0A6M8EIG4_9BACT</name>
<evidence type="ECO:0000256" key="5">
    <source>
        <dbReference type="ARBA" id="ARBA00022723"/>
    </source>
</evidence>
<dbReference type="InterPro" id="IPR050092">
    <property type="entry name" value="RNase_H"/>
</dbReference>
<keyword evidence="7 9" id="KW-0378">Hydrolase</keyword>
<sequence length="273" mass="30964">MTIDNSFIELISHKNTLNKEQFKILALDYPALDNWKELALNKEVSKNDTNLLMLLKGDLSLKAQEQIIKNYHMVLEFNNIKAKSVYKTTTTQEIPSPKIEDDEEEHIKIYCDGACSGNPGEAGSGLAIYSNKKNPVLLYGAYEKDGTNNIAELNALYQALLIARQSNNQNIISIFSDSKYSIDCITNWAYGWKAKGWIKKGGEIKNLELIKEAHYLYEKLKDKIEINHVKGHSGVEGNELADRMAVHTIKAKNKDFAFYSYNKVEEVLSLTSY</sequence>
<proteinExistence type="inferred from homology"/>
<dbReference type="GO" id="GO:0046872">
    <property type="term" value="F:metal ion binding"/>
    <property type="evidence" value="ECO:0007669"/>
    <property type="project" value="UniProtKB-KW"/>
</dbReference>
<comment type="similarity">
    <text evidence="2">Belongs to the RNase H family.</text>
</comment>
<dbReference type="GO" id="GO:0004523">
    <property type="term" value="F:RNA-DNA hybrid ribonuclease activity"/>
    <property type="evidence" value="ECO:0007669"/>
    <property type="project" value="UniProtKB-EC"/>
</dbReference>
<keyword evidence="10" id="KW-1185">Reference proteome</keyword>
<gene>
    <name evidence="9" type="primary">rnhA</name>
    <name evidence="9" type="ORF">AACT_1971</name>
</gene>
<evidence type="ECO:0000259" key="8">
    <source>
        <dbReference type="PROSITE" id="PS50879"/>
    </source>
</evidence>
<organism evidence="9 10">
    <name type="scientific">Arcobacter acticola</name>
    <dbReference type="NCBI Taxonomy" id="1849015"/>
    <lineage>
        <taxon>Bacteria</taxon>
        <taxon>Pseudomonadati</taxon>
        <taxon>Campylobacterota</taxon>
        <taxon>Epsilonproteobacteria</taxon>
        <taxon>Campylobacterales</taxon>
        <taxon>Arcobacteraceae</taxon>
        <taxon>Arcobacter</taxon>
    </lineage>
</organism>
<dbReference type="InterPro" id="IPR036397">
    <property type="entry name" value="RNaseH_sf"/>
</dbReference>
<dbReference type="InterPro" id="IPR002156">
    <property type="entry name" value="RNaseH_domain"/>
</dbReference>
<dbReference type="EMBL" id="CP042652">
    <property type="protein sequence ID" value="QKE29116.1"/>
    <property type="molecule type" value="Genomic_DNA"/>
</dbReference>
<dbReference type="PROSITE" id="PS50879">
    <property type="entry name" value="RNASE_H_1"/>
    <property type="match status" value="1"/>
</dbReference>
<evidence type="ECO:0000256" key="1">
    <source>
        <dbReference type="ARBA" id="ARBA00000077"/>
    </source>
</evidence>
<evidence type="ECO:0000256" key="4">
    <source>
        <dbReference type="ARBA" id="ARBA00022722"/>
    </source>
</evidence>
<dbReference type="SUPFAM" id="SSF53098">
    <property type="entry name" value="Ribonuclease H-like"/>
    <property type="match status" value="1"/>
</dbReference>
<evidence type="ECO:0000256" key="2">
    <source>
        <dbReference type="ARBA" id="ARBA00005300"/>
    </source>
</evidence>
<dbReference type="Proteomes" id="UP000503483">
    <property type="component" value="Chromosome"/>
</dbReference>
<dbReference type="PANTHER" id="PTHR10642:SF26">
    <property type="entry name" value="RIBONUCLEASE H1"/>
    <property type="match status" value="1"/>
</dbReference>
<dbReference type="AlphaFoldDB" id="A0A6M8EIG4"/>
<evidence type="ECO:0000256" key="7">
    <source>
        <dbReference type="ARBA" id="ARBA00022801"/>
    </source>
</evidence>
<feature type="domain" description="RNase H type-1" evidence="8">
    <location>
        <begin position="103"/>
        <end position="250"/>
    </location>
</feature>
<dbReference type="CDD" id="cd09280">
    <property type="entry name" value="RNase_HI_eukaryote_like"/>
    <property type="match status" value="1"/>
</dbReference>
<comment type="catalytic activity">
    <reaction evidence="1">
        <text>Endonucleolytic cleavage to 5'-phosphomonoester.</text>
        <dbReference type="EC" id="3.1.26.4"/>
    </reaction>
</comment>
<keyword evidence="6" id="KW-0255">Endonuclease</keyword>
<evidence type="ECO:0000313" key="9">
    <source>
        <dbReference type="EMBL" id="QKE29116.1"/>
    </source>
</evidence>
<dbReference type="Gene3D" id="3.30.420.10">
    <property type="entry name" value="Ribonuclease H-like superfamily/Ribonuclease H"/>
    <property type="match status" value="1"/>
</dbReference>
<dbReference type="InterPro" id="IPR012337">
    <property type="entry name" value="RNaseH-like_sf"/>
</dbReference>
<dbReference type="KEGG" id="paco:AACT_1971"/>
<evidence type="ECO:0000313" key="10">
    <source>
        <dbReference type="Proteomes" id="UP000503483"/>
    </source>
</evidence>
<dbReference type="Pfam" id="PF00075">
    <property type="entry name" value="RNase_H"/>
    <property type="match status" value="1"/>
</dbReference>
<reference evidence="9 10" key="1">
    <citation type="submission" date="2019-08" db="EMBL/GenBank/DDBJ databases">
        <title>Complete genome sequence of Arcobacter acticola.</title>
        <authorList>
            <person name="Miller W."/>
        </authorList>
    </citation>
    <scope>NUCLEOTIDE SEQUENCE [LARGE SCALE GENOMIC DNA]</scope>
    <source>
        <strain evidence="9 10">KCTC 52212</strain>
    </source>
</reference>
<accession>A0A6M8EIG4</accession>
<dbReference type="GO" id="GO:0003676">
    <property type="term" value="F:nucleic acid binding"/>
    <property type="evidence" value="ECO:0007669"/>
    <property type="project" value="InterPro"/>
</dbReference>
<keyword evidence="4" id="KW-0540">Nuclease</keyword>
<keyword evidence="5" id="KW-0479">Metal-binding</keyword>
<evidence type="ECO:0000256" key="6">
    <source>
        <dbReference type="ARBA" id="ARBA00022759"/>
    </source>
</evidence>
<protein>
    <recommendedName>
        <fullName evidence="3">ribonuclease H</fullName>
        <ecNumber evidence="3">3.1.26.4</ecNumber>
    </recommendedName>
</protein>
<dbReference type="EC" id="3.1.26.4" evidence="3"/>
<evidence type="ECO:0000256" key="3">
    <source>
        <dbReference type="ARBA" id="ARBA00012180"/>
    </source>
</evidence>